<proteinExistence type="predicted"/>
<protein>
    <submittedName>
        <fullName evidence="1">Uncharacterized protein</fullName>
    </submittedName>
</protein>
<reference evidence="1" key="1">
    <citation type="submission" date="2014-11" db="EMBL/GenBank/DDBJ databases">
        <authorList>
            <person name="Amaro Gonzalez C."/>
        </authorList>
    </citation>
    <scope>NUCLEOTIDE SEQUENCE</scope>
</reference>
<dbReference type="AlphaFoldDB" id="A0A0E9Q736"/>
<organism evidence="1">
    <name type="scientific">Anguilla anguilla</name>
    <name type="common">European freshwater eel</name>
    <name type="synonym">Muraena anguilla</name>
    <dbReference type="NCBI Taxonomy" id="7936"/>
    <lineage>
        <taxon>Eukaryota</taxon>
        <taxon>Metazoa</taxon>
        <taxon>Chordata</taxon>
        <taxon>Craniata</taxon>
        <taxon>Vertebrata</taxon>
        <taxon>Euteleostomi</taxon>
        <taxon>Actinopterygii</taxon>
        <taxon>Neopterygii</taxon>
        <taxon>Teleostei</taxon>
        <taxon>Anguilliformes</taxon>
        <taxon>Anguillidae</taxon>
        <taxon>Anguilla</taxon>
    </lineage>
</organism>
<sequence length="40" mass="4408">MHVWSNRLFIKANNSSVCAGQNLSGLMTLIPDLAVHNIIE</sequence>
<dbReference type="EMBL" id="GBXM01095871">
    <property type="protein sequence ID" value="JAH12706.1"/>
    <property type="molecule type" value="Transcribed_RNA"/>
</dbReference>
<name>A0A0E9Q736_ANGAN</name>
<evidence type="ECO:0000313" key="1">
    <source>
        <dbReference type="EMBL" id="JAH12706.1"/>
    </source>
</evidence>
<reference evidence="1" key="2">
    <citation type="journal article" date="2015" name="Fish Shellfish Immunol.">
        <title>Early steps in the European eel (Anguilla anguilla)-Vibrio vulnificus interaction in the gills: Role of the RtxA13 toxin.</title>
        <authorList>
            <person name="Callol A."/>
            <person name="Pajuelo D."/>
            <person name="Ebbesson L."/>
            <person name="Teles M."/>
            <person name="MacKenzie S."/>
            <person name="Amaro C."/>
        </authorList>
    </citation>
    <scope>NUCLEOTIDE SEQUENCE</scope>
</reference>
<accession>A0A0E9Q736</accession>